<comment type="caution">
    <text evidence="3">The sequence shown here is derived from an EMBL/GenBank/DDBJ whole genome shotgun (WGS) entry which is preliminary data.</text>
</comment>
<dbReference type="RefSeq" id="WP_144644263.1">
    <property type="nucleotide sequence ID" value="NZ_BNAX01000027.1"/>
</dbReference>
<keyword evidence="2" id="KW-0732">Signal</keyword>
<feature type="transmembrane region" description="Helical" evidence="1">
    <location>
        <begin position="47"/>
        <end position="72"/>
    </location>
</feature>
<proteinExistence type="predicted"/>
<dbReference type="PANTHER" id="PTHR35007:SF4">
    <property type="entry name" value="CONSERVED TRANSMEMBRANE PROTEIN-RELATED"/>
    <property type="match status" value="1"/>
</dbReference>
<dbReference type="PANTHER" id="PTHR35007">
    <property type="entry name" value="INTEGRAL MEMBRANE PROTEIN-RELATED"/>
    <property type="match status" value="1"/>
</dbReference>
<keyword evidence="1" id="KW-1133">Transmembrane helix</keyword>
<reference evidence="3 4" key="1">
    <citation type="submission" date="2019-07" db="EMBL/GenBank/DDBJ databases">
        <title>New species of Amycolatopsis and Streptomyces.</title>
        <authorList>
            <person name="Duangmal K."/>
            <person name="Teo W.F.A."/>
            <person name="Lipun K."/>
        </authorList>
    </citation>
    <scope>NUCLEOTIDE SEQUENCE [LARGE SCALE GENOMIC DNA]</scope>
    <source>
        <strain evidence="3 4">JCM 30562</strain>
    </source>
</reference>
<sequence>MTLVLLCAAAALLVWPTAKTAAGRVCALIPGEPRQRPRLNPRWLLPLAALPAIALLGPTGAMSVAVLTFAVWRQRQSRKRMKAELTAATALTEALRTTVAELRSGAPPATAAEAAATDAPPEAAAAMRALATSARFGVELPHGAGPQGQVARAWALSRRHGLPLADLLDAVRRDVVATTRFITGADASMAGPRASAAVLAFLPGIGVLLGEAVGARPLRVLIDTPAGHILFVLGAGLILAGVAWTARLTRLGVLR</sequence>
<evidence type="ECO:0000256" key="1">
    <source>
        <dbReference type="SAM" id="Phobius"/>
    </source>
</evidence>
<evidence type="ECO:0000256" key="2">
    <source>
        <dbReference type="SAM" id="SignalP"/>
    </source>
</evidence>
<gene>
    <name evidence="3" type="ORF">FNH06_34260</name>
</gene>
<accession>A0A557ZXN5</accession>
<feature type="chain" id="PRO_5039555217" description="Tight adherence protein B" evidence="2">
    <location>
        <begin position="22"/>
        <end position="255"/>
    </location>
</feature>
<keyword evidence="1" id="KW-0472">Membrane</keyword>
<keyword evidence="4" id="KW-1185">Reference proteome</keyword>
<feature type="transmembrane region" description="Helical" evidence="1">
    <location>
        <begin position="196"/>
        <end position="214"/>
    </location>
</feature>
<feature type="transmembrane region" description="Helical" evidence="1">
    <location>
        <begin position="226"/>
        <end position="246"/>
    </location>
</feature>
<protein>
    <recommendedName>
        <fullName evidence="5">Tight adherence protein B</fullName>
    </recommendedName>
</protein>
<evidence type="ECO:0000313" key="3">
    <source>
        <dbReference type="EMBL" id="TVT16756.1"/>
    </source>
</evidence>
<organism evidence="3 4">
    <name type="scientific">Amycolatopsis acidiphila</name>
    <dbReference type="NCBI Taxonomy" id="715473"/>
    <lineage>
        <taxon>Bacteria</taxon>
        <taxon>Bacillati</taxon>
        <taxon>Actinomycetota</taxon>
        <taxon>Actinomycetes</taxon>
        <taxon>Pseudonocardiales</taxon>
        <taxon>Pseudonocardiaceae</taxon>
        <taxon>Amycolatopsis</taxon>
    </lineage>
</organism>
<dbReference type="Proteomes" id="UP000318578">
    <property type="component" value="Unassembled WGS sequence"/>
</dbReference>
<evidence type="ECO:0000313" key="4">
    <source>
        <dbReference type="Proteomes" id="UP000318578"/>
    </source>
</evidence>
<dbReference type="AlphaFoldDB" id="A0A557ZXN5"/>
<keyword evidence="1" id="KW-0812">Transmembrane</keyword>
<dbReference type="EMBL" id="VJZA01000098">
    <property type="protein sequence ID" value="TVT16756.1"/>
    <property type="molecule type" value="Genomic_DNA"/>
</dbReference>
<evidence type="ECO:0008006" key="5">
    <source>
        <dbReference type="Google" id="ProtNLM"/>
    </source>
</evidence>
<name>A0A557ZXN5_9PSEU</name>
<dbReference type="OrthoDB" id="3712305at2"/>
<feature type="signal peptide" evidence="2">
    <location>
        <begin position="1"/>
        <end position="21"/>
    </location>
</feature>